<evidence type="ECO:0000256" key="3">
    <source>
        <dbReference type="ARBA" id="ARBA00030688"/>
    </source>
</evidence>
<dbReference type="KEGG" id="aplc:110979635"/>
<dbReference type="InterPro" id="IPR025239">
    <property type="entry name" value="DUF4187"/>
</dbReference>
<dbReference type="SMART" id="SM01173">
    <property type="entry name" value="DUF4187"/>
    <property type="match status" value="1"/>
</dbReference>
<feature type="region of interest" description="Disordered" evidence="4">
    <location>
        <begin position="189"/>
        <end position="213"/>
    </location>
</feature>
<comment type="similarity">
    <text evidence="1">Belongs to the GPATCH11 family.</text>
</comment>
<evidence type="ECO:0000256" key="4">
    <source>
        <dbReference type="SAM" id="MobiDB-lite"/>
    </source>
</evidence>
<evidence type="ECO:0000259" key="5">
    <source>
        <dbReference type="PROSITE" id="PS50174"/>
    </source>
</evidence>
<reference evidence="7" key="1">
    <citation type="submission" date="2025-08" db="UniProtKB">
        <authorList>
            <consortium name="RefSeq"/>
        </authorList>
    </citation>
    <scope>IDENTIFICATION</scope>
</reference>
<dbReference type="GO" id="GO:0003676">
    <property type="term" value="F:nucleic acid binding"/>
    <property type="evidence" value="ECO:0007669"/>
    <property type="project" value="InterPro"/>
</dbReference>
<accession>A0A8B7YDI9</accession>
<dbReference type="Pfam" id="PF13821">
    <property type="entry name" value="DUF4187"/>
    <property type="match status" value="1"/>
</dbReference>
<proteinExistence type="inferred from homology"/>
<evidence type="ECO:0000313" key="7">
    <source>
        <dbReference type="RefSeq" id="XP_022091324.1"/>
    </source>
</evidence>
<dbReference type="SMART" id="SM00443">
    <property type="entry name" value="G_patch"/>
    <property type="match status" value="1"/>
</dbReference>
<feature type="compositionally biased region" description="Acidic residues" evidence="4">
    <location>
        <begin position="199"/>
        <end position="210"/>
    </location>
</feature>
<evidence type="ECO:0000313" key="6">
    <source>
        <dbReference type="Proteomes" id="UP000694845"/>
    </source>
</evidence>
<feature type="region of interest" description="Disordered" evidence="4">
    <location>
        <begin position="90"/>
        <end position="167"/>
    </location>
</feature>
<evidence type="ECO:0000256" key="2">
    <source>
        <dbReference type="ARBA" id="ARBA00021978"/>
    </source>
</evidence>
<name>A0A8B7YDI9_ACAPL</name>
<dbReference type="Proteomes" id="UP000694845">
    <property type="component" value="Unplaced"/>
</dbReference>
<feature type="domain" description="G-patch" evidence="5">
    <location>
        <begin position="72"/>
        <end position="118"/>
    </location>
</feature>
<protein>
    <recommendedName>
        <fullName evidence="2">G patch domain-containing protein 11</fullName>
    </recommendedName>
    <alternativeName>
        <fullName evidence="3">Coiled-coil domain-containing protein 75</fullName>
    </alternativeName>
</protein>
<dbReference type="OrthoDB" id="786951at2759"/>
<feature type="compositionally biased region" description="Basic and acidic residues" evidence="4">
    <location>
        <begin position="113"/>
        <end position="167"/>
    </location>
</feature>
<dbReference type="PANTHER" id="PTHR21032:SF0">
    <property type="entry name" value="G PATCH DOMAIN-CONTAINING PROTEIN 11"/>
    <property type="match status" value="1"/>
</dbReference>
<dbReference type="Pfam" id="PF01585">
    <property type="entry name" value="G-patch"/>
    <property type="match status" value="1"/>
</dbReference>
<dbReference type="GO" id="GO:0000776">
    <property type="term" value="C:kinetochore"/>
    <property type="evidence" value="ECO:0007669"/>
    <property type="project" value="TreeGrafter"/>
</dbReference>
<dbReference type="RefSeq" id="XP_022091324.1">
    <property type="nucleotide sequence ID" value="XM_022235632.1"/>
</dbReference>
<dbReference type="InterPro" id="IPR039249">
    <property type="entry name" value="GPATCH11"/>
</dbReference>
<keyword evidence="6" id="KW-1185">Reference proteome</keyword>
<dbReference type="CTD" id="253635"/>
<sequence length="260" mass="30210">MADEEDDYMSDSFVVESSKTTTPGLLWGKHALKKHQEDKHRTINEQHRAKFKPIKEREQEHRLKGLGNALSSQNKGFALLEKMGYKQGMGLGKTGGGRSEPIPVEIKTGRGGLGREREIKDQQERRKQQFQEALQRRAAQEQVYRQDFRQRMSSRFTDKETEKDLDKSQKACEHLDRLQEIVEPVEPWYWPKQPPKMQEDEEEEVEENECGSDMTSAEKLVHLTGYLRRQHRYCIWCGTSFDDGNDLADNCPGDTADDHR</sequence>
<gene>
    <name evidence="7" type="primary">LOC110979635</name>
</gene>
<dbReference type="AlphaFoldDB" id="A0A8B7YDI9"/>
<organism evidence="6 7">
    <name type="scientific">Acanthaster planci</name>
    <name type="common">Crown-of-thorns starfish</name>
    <dbReference type="NCBI Taxonomy" id="133434"/>
    <lineage>
        <taxon>Eukaryota</taxon>
        <taxon>Metazoa</taxon>
        <taxon>Echinodermata</taxon>
        <taxon>Eleutherozoa</taxon>
        <taxon>Asterozoa</taxon>
        <taxon>Asteroidea</taxon>
        <taxon>Valvatacea</taxon>
        <taxon>Valvatida</taxon>
        <taxon>Acanthasteridae</taxon>
        <taxon>Acanthaster</taxon>
    </lineage>
</organism>
<dbReference type="PANTHER" id="PTHR21032">
    <property type="entry name" value="G PATCH DOMAIN-CONTAINING PROTEIN 11"/>
    <property type="match status" value="1"/>
</dbReference>
<evidence type="ECO:0000256" key="1">
    <source>
        <dbReference type="ARBA" id="ARBA00007140"/>
    </source>
</evidence>
<dbReference type="GeneID" id="110979635"/>
<dbReference type="PROSITE" id="PS50174">
    <property type="entry name" value="G_PATCH"/>
    <property type="match status" value="1"/>
</dbReference>
<dbReference type="InterPro" id="IPR000467">
    <property type="entry name" value="G_patch_dom"/>
</dbReference>